<accession>A0A4Q7NR46</accession>
<evidence type="ECO:0000256" key="2">
    <source>
        <dbReference type="SAM" id="Phobius"/>
    </source>
</evidence>
<dbReference type="OrthoDB" id="9801244at2"/>
<feature type="signal peptide" evidence="3">
    <location>
        <begin position="1"/>
        <end position="22"/>
    </location>
</feature>
<dbReference type="EMBL" id="SGXD01000003">
    <property type="protein sequence ID" value="RZS87506.1"/>
    <property type="molecule type" value="Genomic_DNA"/>
</dbReference>
<feature type="compositionally biased region" description="Low complexity" evidence="1">
    <location>
        <begin position="272"/>
        <end position="288"/>
    </location>
</feature>
<keyword evidence="2" id="KW-0472">Membrane</keyword>
<evidence type="ECO:0000313" key="5">
    <source>
        <dbReference type="Proteomes" id="UP000293638"/>
    </source>
</evidence>
<comment type="caution">
    <text evidence="4">The sequence shown here is derived from an EMBL/GenBank/DDBJ whole genome shotgun (WGS) entry which is preliminary data.</text>
</comment>
<keyword evidence="5" id="KW-1185">Reference proteome</keyword>
<name>A0A4Q7NR46_9ACTN</name>
<keyword evidence="2" id="KW-0812">Transmembrane</keyword>
<dbReference type="RefSeq" id="WP_130493620.1">
    <property type="nucleotide sequence ID" value="NZ_SGXD01000003.1"/>
</dbReference>
<keyword evidence="2" id="KW-1133">Transmembrane helix</keyword>
<dbReference type="AlphaFoldDB" id="A0A4Q7NR46"/>
<gene>
    <name evidence="4" type="ORF">EV189_2937</name>
</gene>
<sequence>MTRAVAAGLAAPLLLAAAPLHAPVVAFTLQDKRITESSGLVASPRHPGYVWTHNDSGDTARLFALDGKGRTVGVWRLAGVQARDWETITARGDDLWVGDIGDNDAVRTNGILVHRVAEPRTLTGGGTLRATSYRLRYPDGPHDAETMFFGADGRLRIVTKGLLLGGEMYVAPATLSATRPNLLRDTGIGAPPLVTDGAELPGGNYLLRDYSQAYVYSAKGDELETVPLPQQPQGESIAVLPGAKEVLVSSEGVRTPVWRVPLSALPRPTTRSASPSAQAGPGSNPPAQADHRMRTIAVAAGVPIALGLLALLASRRRIRR</sequence>
<evidence type="ECO:0000256" key="3">
    <source>
        <dbReference type="SAM" id="SignalP"/>
    </source>
</evidence>
<keyword evidence="3" id="KW-0732">Signal</keyword>
<protein>
    <recommendedName>
        <fullName evidence="6">WD40 repeat domain-containing protein</fullName>
    </recommendedName>
</protein>
<evidence type="ECO:0000256" key="1">
    <source>
        <dbReference type="SAM" id="MobiDB-lite"/>
    </source>
</evidence>
<feature type="transmembrane region" description="Helical" evidence="2">
    <location>
        <begin position="293"/>
        <end position="313"/>
    </location>
</feature>
<evidence type="ECO:0008006" key="6">
    <source>
        <dbReference type="Google" id="ProtNLM"/>
    </source>
</evidence>
<reference evidence="4 5" key="1">
    <citation type="submission" date="2019-02" db="EMBL/GenBank/DDBJ databases">
        <title>Genomic Encyclopedia of Type Strains, Phase IV (KMG-IV): sequencing the most valuable type-strain genomes for metagenomic binning, comparative biology and taxonomic classification.</title>
        <authorList>
            <person name="Goeker M."/>
        </authorList>
    </citation>
    <scope>NUCLEOTIDE SEQUENCE [LARGE SCALE GENOMIC DNA]</scope>
    <source>
        <strain evidence="4 5">DSM 45622</strain>
    </source>
</reference>
<organism evidence="4 5">
    <name type="scientific">Motilibacter rhizosphaerae</name>
    <dbReference type="NCBI Taxonomy" id="598652"/>
    <lineage>
        <taxon>Bacteria</taxon>
        <taxon>Bacillati</taxon>
        <taxon>Actinomycetota</taxon>
        <taxon>Actinomycetes</taxon>
        <taxon>Motilibacterales</taxon>
        <taxon>Motilibacteraceae</taxon>
        <taxon>Motilibacter</taxon>
    </lineage>
</organism>
<feature type="chain" id="PRO_5020764659" description="WD40 repeat domain-containing protein" evidence="3">
    <location>
        <begin position="23"/>
        <end position="320"/>
    </location>
</feature>
<evidence type="ECO:0000313" key="4">
    <source>
        <dbReference type="EMBL" id="RZS87506.1"/>
    </source>
</evidence>
<proteinExistence type="predicted"/>
<feature type="region of interest" description="Disordered" evidence="1">
    <location>
        <begin position="264"/>
        <end position="289"/>
    </location>
</feature>
<dbReference type="Proteomes" id="UP000293638">
    <property type="component" value="Unassembled WGS sequence"/>
</dbReference>